<evidence type="ECO:0000313" key="2">
    <source>
        <dbReference type="EMBL" id="KAL3660610.1"/>
    </source>
</evidence>
<dbReference type="AlphaFoldDB" id="A0ABD3F590"/>
<evidence type="ECO:0000256" key="1">
    <source>
        <dbReference type="SAM" id="MobiDB-lite"/>
    </source>
</evidence>
<proteinExistence type="predicted"/>
<name>A0ABD3F590_9STRA</name>
<reference evidence="2 3" key="1">
    <citation type="submission" date="2024-09" db="EMBL/GenBank/DDBJ databases">
        <title>Genome sequencing and assembly of Phytophthora oleae, isolate VK10A, causative agent of rot of olive drupes.</title>
        <authorList>
            <person name="Conti Taguali S."/>
            <person name="Riolo M."/>
            <person name="La Spada F."/>
            <person name="Cacciola S.O."/>
            <person name="Dionisio G."/>
        </authorList>
    </citation>
    <scope>NUCLEOTIDE SEQUENCE [LARGE SCALE GENOMIC DNA]</scope>
    <source>
        <strain evidence="2 3">VK10A</strain>
    </source>
</reference>
<keyword evidence="3" id="KW-1185">Reference proteome</keyword>
<gene>
    <name evidence="2" type="ORF">V7S43_014365</name>
</gene>
<sequence>MAMTNKGDLNGRGLLEAEPAPTTPARSPLPLLQDIYVDEFVAFSPEKEQWMKARVYRAVEFQHAVEHLSVGVIQNGIKYYRSFGHLKNPDWQVLTQPNSDDNIEIDDVADLEVGEVCEEYKFPEGAVTNLEGGGH</sequence>
<dbReference type="Proteomes" id="UP001632037">
    <property type="component" value="Unassembled WGS sequence"/>
</dbReference>
<protein>
    <submittedName>
        <fullName evidence="2">Uncharacterized protein</fullName>
    </submittedName>
</protein>
<accession>A0ABD3F590</accession>
<feature type="region of interest" description="Disordered" evidence="1">
    <location>
        <begin position="1"/>
        <end position="28"/>
    </location>
</feature>
<comment type="caution">
    <text evidence="2">The sequence shown here is derived from an EMBL/GenBank/DDBJ whole genome shotgun (WGS) entry which is preliminary data.</text>
</comment>
<organism evidence="2 3">
    <name type="scientific">Phytophthora oleae</name>
    <dbReference type="NCBI Taxonomy" id="2107226"/>
    <lineage>
        <taxon>Eukaryota</taxon>
        <taxon>Sar</taxon>
        <taxon>Stramenopiles</taxon>
        <taxon>Oomycota</taxon>
        <taxon>Peronosporomycetes</taxon>
        <taxon>Peronosporales</taxon>
        <taxon>Peronosporaceae</taxon>
        <taxon>Phytophthora</taxon>
    </lineage>
</organism>
<dbReference type="EMBL" id="JBIMZQ010000040">
    <property type="protein sequence ID" value="KAL3660610.1"/>
    <property type="molecule type" value="Genomic_DNA"/>
</dbReference>
<evidence type="ECO:0000313" key="3">
    <source>
        <dbReference type="Proteomes" id="UP001632037"/>
    </source>
</evidence>